<dbReference type="KEGG" id="kox:KOX_12050"/>
<gene>
    <name evidence="1" type="ordered locus">KOX_12050</name>
</gene>
<dbReference type="Proteomes" id="UP000007843">
    <property type="component" value="Chromosome"/>
</dbReference>
<sequence length="30" mass="3655">MLEKLLLGEDERERTGINIKKREKYFNAIF</sequence>
<dbReference type="HOGENOM" id="CLU_3404015_0_0_6"/>
<dbReference type="AlphaFoldDB" id="A0A0H3H401"/>
<name>A0A0H3H401_KLEM8</name>
<dbReference type="EMBL" id="CP003218">
    <property type="protein sequence ID" value="AEX04136.1"/>
    <property type="molecule type" value="Genomic_DNA"/>
</dbReference>
<reference evidence="1 2" key="1">
    <citation type="journal article" date="2012" name="J. Bacteriol.">
        <title>Complete genome sequence of Klebsiella oxytoca KCTC 1686, used in production of 2,3-butanediol.</title>
        <authorList>
            <person name="Shin S.H."/>
            <person name="Kim S."/>
            <person name="Kim J.Y."/>
            <person name="Lee S."/>
            <person name="Um Y."/>
            <person name="Oh M.K."/>
            <person name="Kim Y.R."/>
            <person name="Lee J."/>
            <person name="Yang K.S."/>
        </authorList>
    </citation>
    <scope>NUCLEOTIDE SEQUENCE [LARGE SCALE GENOMIC DNA]</scope>
    <source>
        <strain evidence="2">ATCC 8724 / DSM 4798 / JCM 20051 / NBRC 3318 / NRRL B-199 / KCTC 1686</strain>
    </source>
</reference>
<proteinExistence type="predicted"/>
<evidence type="ECO:0000313" key="1">
    <source>
        <dbReference type="EMBL" id="AEX04136.1"/>
    </source>
</evidence>
<evidence type="ECO:0000313" key="2">
    <source>
        <dbReference type="Proteomes" id="UP000007843"/>
    </source>
</evidence>
<organism evidence="1 2">
    <name type="scientific">Klebsiella michiganensis (strain ATCC 8724 / DSM 4798 / JCM 20051 / NBRC 3318 / NRRL B-199 / KCTC 1686 / BUCSAV 143 / CCM 1901)</name>
    <dbReference type="NCBI Taxonomy" id="1006551"/>
    <lineage>
        <taxon>Bacteria</taxon>
        <taxon>Pseudomonadati</taxon>
        <taxon>Pseudomonadota</taxon>
        <taxon>Gammaproteobacteria</taxon>
        <taxon>Enterobacterales</taxon>
        <taxon>Enterobacteriaceae</taxon>
        <taxon>Klebsiella/Raoultella group</taxon>
        <taxon>Klebsiella</taxon>
    </lineage>
</organism>
<protein>
    <submittedName>
        <fullName evidence="1">Uncharacterized protein</fullName>
    </submittedName>
</protein>
<accession>A0A0H3H401</accession>